<dbReference type="CDD" id="cd00159">
    <property type="entry name" value="RhoGAP"/>
    <property type="match status" value="1"/>
</dbReference>
<feature type="compositionally biased region" description="Polar residues" evidence="2">
    <location>
        <begin position="336"/>
        <end position="345"/>
    </location>
</feature>
<dbReference type="EMBL" id="QXGE01001247">
    <property type="protein sequence ID" value="KAE9295429.1"/>
    <property type="molecule type" value="Genomic_DNA"/>
</dbReference>
<evidence type="ECO:0000313" key="13">
    <source>
        <dbReference type="Proteomes" id="UP000441208"/>
    </source>
</evidence>
<dbReference type="EMBL" id="QXGF01001350">
    <property type="protein sequence ID" value="KAE8930645.1"/>
    <property type="molecule type" value="Genomic_DNA"/>
</dbReference>
<dbReference type="GO" id="GO:0005096">
    <property type="term" value="F:GTPase activator activity"/>
    <property type="evidence" value="ECO:0007669"/>
    <property type="project" value="TreeGrafter"/>
</dbReference>
<dbReference type="Proteomes" id="UP000440367">
    <property type="component" value="Unassembled WGS sequence"/>
</dbReference>
<dbReference type="EMBL" id="QXGD01001350">
    <property type="protein sequence ID" value="KAE9208194.1"/>
    <property type="molecule type" value="Genomic_DNA"/>
</dbReference>
<evidence type="ECO:0000313" key="6">
    <source>
        <dbReference type="EMBL" id="KAE9193490.1"/>
    </source>
</evidence>
<accession>A0A6A3RAW1</accession>
<evidence type="ECO:0000313" key="12">
    <source>
        <dbReference type="Proteomes" id="UP000440367"/>
    </source>
</evidence>
<dbReference type="InterPro" id="IPR000198">
    <property type="entry name" value="RhoGAP_dom"/>
</dbReference>
<dbReference type="EMBL" id="QXFZ01001303">
    <property type="protein sequence ID" value="KAE9092937.1"/>
    <property type="molecule type" value="Genomic_DNA"/>
</dbReference>
<dbReference type="Proteomes" id="UP000433483">
    <property type="component" value="Unassembled WGS sequence"/>
</dbReference>
<evidence type="ECO:0000313" key="9">
    <source>
        <dbReference type="Proteomes" id="UP000429523"/>
    </source>
</evidence>
<reference evidence="9 10" key="1">
    <citation type="submission" date="2018-08" db="EMBL/GenBank/DDBJ databases">
        <title>Genomic investigation of the strawberry pathogen Phytophthora fragariae indicates pathogenicity is determined by transcriptional variation in three key races.</title>
        <authorList>
            <person name="Adams T.M."/>
            <person name="Armitage A.D."/>
            <person name="Sobczyk M.K."/>
            <person name="Bates H.J."/>
            <person name="Dunwell J.M."/>
            <person name="Nellist C.F."/>
            <person name="Harrison R.J."/>
        </authorList>
    </citation>
    <scope>NUCLEOTIDE SEQUENCE [LARGE SCALE GENOMIC DNA]</scope>
    <source>
        <strain evidence="8 11">A4</strain>
        <strain evidence="7 12">BC-1</strain>
        <strain evidence="6 10">NOV-27</strain>
        <strain evidence="5 13">NOV-71</strain>
        <strain evidence="4 9">NOV-9</strain>
    </source>
</reference>
<evidence type="ECO:0000313" key="5">
    <source>
        <dbReference type="EMBL" id="KAE9092937.1"/>
    </source>
</evidence>
<evidence type="ECO:0000313" key="10">
    <source>
        <dbReference type="Proteomes" id="UP000433483"/>
    </source>
</evidence>
<dbReference type="PANTHER" id="PTHR45808:SF2">
    <property type="entry name" value="RHO GTPASE-ACTIVATING PROTEIN 68F"/>
    <property type="match status" value="1"/>
</dbReference>
<dbReference type="Pfam" id="PF00620">
    <property type="entry name" value="RhoGAP"/>
    <property type="match status" value="1"/>
</dbReference>
<feature type="region of interest" description="Disordered" evidence="2">
    <location>
        <begin position="525"/>
        <end position="574"/>
    </location>
</feature>
<dbReference type="Proteomes" id="UP000437068">
    <property type="component" value="Unassembled WGS sequence"/>
</dbReference>
<feature type="region of interest" description="Disordered" evidence="2">
    <location>
        <begin position="633"/>
        <end position="655"/>
    </location>
</feature>
<feature type="compositionally biased region" description="Low complexity" evidence="2">
    <location>
        <begin position="983"/>
        <end position="998"/>
    </location>
</feature>
<feature type="domain" description="Rho-GAP" evidence="3">
    <location>
        <begin position="30"/>
        <end position="222"/>
    </location>
</feature>
<comment type="caution">
    <text evidence="5">The sequence shown here is derived from an EMBL/GenBank/DDBJ whole genome shotgun (WGS) entry which is preliminary data.</text>
</comment>
<dbReference type="InterPro" id="IPR008936">
    <property type="entry name" value="Rho_GTPase_activation_prot"/>
</dbReference>
<feature type="coiled-coil region" evidence="1">
    <location>
        <begin position="746"/>
        <end position="850"/>
    </location>
</feature>
<dbReference type="Gene3D" id="3.30.70.330">
    <property type="match status" value="1"/>
</dbReference>
<dbReference type="PANTHER" id="PTHR45808">
    <property type="entry name" value="RHO GTPASE-ACTIVATING PROTEIN 68F"/>
    <property type="match status" value="1"/>
</dbReference>
<protein>
    <recommendedName>
        <fullName evidence="3">Rho-GAP domain-containing protein</fullName>
    </recommendedName>
</protein>
<dbReference type="InterPro" id="IPR012677">
    <property type="entry name" value="Nucleotide-bd_a/b_plait_sf"/>
</dbReference>
<evidence type="ECO:0000313" key="4">
    <source>
        <dbReference type="EMBL" id="KAE8930645.1"/>
    </source>
</evidence>
<dbReference type="Proteomes" id="UP000429523">
    <property type="component" value="Unassembled WGS sequence"/>
</dbReference>
<dbReference type="AlphaFoldDB" id="A0A6A3RAW1"/>
<gene>
    <name evidence="8" type="ORF">PF001_g17332</name>
    <name evidence="7" type="ORF">PF002_g19475</name>
    <name evidence="6" type="ORF">PF005_g18048</name>
    <name evidence="5" type="ORF">PF007_g18302</name>
    <name evidence="4" type="ORF">PF009_g19270</name>
</gene>
<dbReference type="GO" id="GO:0007264">
    <property type="term" value="P:small GTPase-mediated signal transduction"/>
    <property type="evidence" value="ECO:0007669"/>
    <property type="project" value="TreeGrafter"/>
</dbReference>
<proteinExistence type="predicted"/>
<feature type="compositionally biased region" description="Polar residues" evidence="2">
    <location>
        <begin position="534"/>
        <end position="548"/>
    </location>
</feature>
<sequence>MKSRSWIKTMATSALLSPRTAFRKTNSSPAPLTTVASTSSSIPLSMLATLTRLVEFLDENHLEEEGLYSKSGVGLERKEILRFCKGPGNLPDLSLYSPHSIASAVKEILSEMYAPLVPADISRQLLEAASSGRIDEEAENAVIEVFKQIRATTREFLHVLLNHLSNLAASRPSRMSMTNLALHIGIALIRPTEDKSTLSSKNMMRRRKCVAEFLIRKASALPYDCVTEMNIPAIPELLSPPSIDVPPKQLHFIQATWDAGESSLTFEQLEEMFNKFGEIENLGINDQGNRAIIAYVTAESAEKAEHAAIPNVRIRRRQPRQGEKRREHSPKHSKLNNDPSLQNDGTGLLAGTSMIPTSKDGVAASRTSSLSESVLMQPIPSLNQRFSEQPQDDNIVVEDIDDEELSEQLRPVDLLQVDTAQPDSSECQTKVDEGIVDSAAAQLNEHLSPKTTAEDLAPNKLTEQTPSHVLVESSHPAIASILHKDSVVETQQAEEIMLTSDQKHASIEIGSAPSVQVKSEMDESVGKSLPFPTQPSGNLRTINDTKPSTPAHRDGNDQVNQEPTEAITTPTTVASLRLPLSFPATEKHHEPTNDNTDSTVLYAKPTAAADSTTELTEPTSQMISQLAENELPNSDQPIATKSSSHTSSSHASTGALQSKLLDMEKILSTSTAALSATKLSNEFERAVFQLHRQILDMVEECLVLAGARCGENVTTKTSANAEFLDFLEAQSKTQVTILEVEVRAGQELLRLHKTQYEKERVELEEEITALRVGRTETERLCAELRADLRKCRSELACHVANATDIQRQKSALEEKLATSDNQLHSKDVALAKLQAEYDKMYRIAAEAQMRTEKYKRSGFDESLSYQIEHNSQLPTIPNYEKRARTRVGEDLPQTSKLFSKLSTSKIKLEDSEQPTELLRVLNTTKTSSRPSNVAALEAMKQQIARNIQDQIASTKAALREMEVCSTSGKTLEEEEEELRQLQQQLATRSSEMAAAMSESRSKLQELLDPTTASPTNDKHTGNDDIASNQEPTIFDSTALVNELIARAGKASVYNSNQPFQHGDASIDEPSQHPFFGIECGQQLIEYHRPTRDAQSLLYKKWTSDRSRKIAQLATYRDQQAVVQAQQSMHTFQQTLAEFRNQR</sequence>
<dbReference type="OrthoDB" id="79452at2759"/>
<feature type="compositionally biased region" description="Low complexity" evidence="2">
    <location>
        <begin position="639"/>
        <end position="653"/>
    </location>
</feature>
<keyword evidence="10" id="KW-1185">Reference proteome</keyword>
<dbReference type="InterPro" id="IPR035979">
    <property type="entry name" value="RBD_domain_sf"/>
</dbReference>
<dbReference type="SUPFAM" id="SSF48350">
    <property type="entry name" value="GTPase activation domain, GAP"/>
    <property type="match status" value="1"/>
</dbReference>
<dbReference type="GO" id="GO:0003676">
    <property type="term" value="F:nucleic acid binding"/>
    <property type="evidence" value="ECO:0007669"/>
    <property type="project" value="InterPro"/>
</dbReference>
<dbReference type="SMART" id="SM00324">
    <property type="entry name" value="RhoGAP"/>
    <property type="match status" value="1"/>
</dbReference>
<feature type="region of interest" description="Disordered" evidence="2">
    <location>
        <begin position="307"/>
        <end position="366"/>
    </location>
</feature>
<dbReference type="EMBL" id="QXGB01001286">
    <property type="protein sequence ID" value="KAE9193490.1"/>
    <property type="molecule type" value="Genomic_DNA"/>
</dbReference>
<evidence type="ECO:0000259" key="3">
    <source>
        <dbReference type="PROSITE" id="PS50238"/>
    </source>
</evidence>
<evidence type="ECO:0000313" key="7">
    <source>
        <dbReference type="EMBL" id="KAE9208194.1"/>
    </source>
</evidence>
<evidence type="ECO:0000313" key="11">
    <source>
        <dbReference type="Proteomes" id="UP000437068"/>
    </source>
</evidence>
<evidence type="ECO:0000256" key="2">
    <source>
        <dbReference type="SAM" id="MobiDB-lite"/>
    </source>
</evidence>
<organism evidence="5 13">
    <name type="scientific">Phytophthora fragariae</name>
    <dbReference type="NCBI Taxonomy" id="53985"/>
    <lineage>
        <taxon>Eukaryota</taxon>
        <taxon>Sar</taxon>
        <taxon>Stramenopiles</taxon>
        <taxon>Oomycota</taxon>
        <taxon>Peronosporomycetes</taxon>
        <taxon>Peronosporales</taxon>
        <taxon>Peronosporaceae</taxon>
        <taxon>Phytophthora</taxon>
    </lineage>
</organism>
<dbReference type="Gene3D" id="1.10.555.10">
    <property type="entry name" value="Rho GTPase activation protein"/>
    <property type="match status" value="1"/>
</dbReference>
<feature type="compositionally biased region" description="Polar residues" evidence="2">
    <location>
        <begin position="557"/>
        <end position="574"/>
    </location>
</feature>
<name>A0A6A3RAW1_9STRA</name>
<dbReference type="SUPFAM" id="SSF54928">
    <property type="entry name" value="RNA-binding domain, RBD"/>
    <property type="match status" value="1"/>
</dbReference>
<keyword evidence="1" id="KW-0175">Coiled coil</keyword>
<evidence type="ECO:0000256" key="1">
    <source>
        <dbReference type="SAM" id="Coils"/>
    </source>
</evidence>
<feature type="region of interest" description="Disordered" evidence="2">
    <location>
        <begin position="983"/>
        <end position="1030"/>
    </location>
</feature>
<dbReference type="Proteomes" id="UP000441208">
    <property type="component" value="Unassembled WGS sequence"/>
</dbReference>
<evidence type="ECO:0000313" key="8">
    <source>
        <dbReference type="EMBL" id="KAE9295429.1"/>
    </source>
</evidence>
<dbReference type="GO" id="GO:0005737">
    <property type="term" value="C:cytoplasm"/>
    <property type="evidence" value="ECO:0007669"/>
    <property type="project" value="TreeGrafter"/>
</dbReference>
<dbReference type="PROSITE" id="PS50238">
    <property type="entry name" value="RHOGAP"/>
    <property type="match status" value="1"/>
</dbReference>